<dbReference type="InterPro" id="IPR019339">
    <property type="entry name" value="CIR_N_dom"/>
</dbReference>
<protein>
    <recommendedName>
        <fullName evidence="2">CBF1-interacting co-repressor CIR N-terminal domain-containing protein</fullName>
    </recommendedName>
</protein>
<reference evidence="3" key="1">
    <citation type="submission" date="2020-04" db="EMBL/GenBank/DDBJ databases">
        <title>Analysis of mating type loci in Filobasidium floriforme.</title>
        <authorList>
            <person name="Nowrousian M."/>
        </authorList>
    </citation>
    <scope>NUCLEOTIDE SEQUENCE</scope>
    <source>
        <strain evidence="3">CBS 6242</strain>
    </source>
</reference>
<evidence type="ECO:0000256" key="1">
    <source>
        <dbReference type="SAM" id="MobiDB-lite"/>
    </source>
</evidence>
<dbReference type="SMART" id="SM01083">
    <property type="entry name" value="Cir_N"/>
    <property type="match status" value="1"/>
</dbReference>
<keyword evidence="4" id="KW-1185">Reference proteome</keyword>
<evidence type="ECO:0000313" key="3">
    <source>
        <dbReference type="EMBL" id="KAG7571556.1"/>
    </source>
</evidence>
<feature type="compositionally biased region" description="Basic and acidic residues" evidence="1">
    <location>
        <begin position="344"/>
        <end position="365"/>
    </location>
</feature>
<organism evidence="3 4">
    <name type="scientific">Filobasidium floriforme</name>
    <dbReference type="NCBI Taxonomy" id="5210"/>
    <lineage>
        <taxon>Eukaryota</taxon>
        <taxon>Fungi</taxon>
        <taxon>Dikarya</taxon>
        <taxon>Basidiomycota</taxon>
        <taxon>Agaricomycotina</taxon>
        <taxon>Tremellomycetes</taxon>
        <taxon>Filobasidiales</taxon>
        <taxon>Filobasidiaceae</taxon>
        <taxon>Filobasidium</taxon>
    </lineage>
</organism>
<feature type="domain" description="CBF1-interacting co-repressor CIR N-terminal" evidence="2">
    <location>
        <begin position="11"/>
        <end position="47"/>
    </location>
</feature>
<feature type="compositionally biased region" description="Basic and acidic residues" evidence="1">
    <location>
        <begin position="194"/>
        <end position="238"/>
    </location>
</feature>
<dbReference type="PANTHER" id="PTHR22093:SF0">
    <property type="entry name" value="LEUKOCYTE RECEPTOR CLUSTER MEMBER 1"/>
    <property type="match status" value="1"/>
</dbReference>
<dbReference type="PANTHER" id="PTHR22093">
    <property type="entry name" value="LEUKOCYTE RECEPTOR CLUSTER LRC MEMBER 1"/>
    <property type="match status" value="1"/>
</dbReference>
<dbReference type="InterPro" id="IPR039875">
    <property type="entry name" value="LENG1-like"/>
</dbReference>
<feature type="compositionally biased region" description="Low complexity" evidence="1">
    <location>
        <begin position="67"/>
        <end position="79"/>
    </location>
</feature>
<accession>A0A8K0NTI7</accession>
<gene>
    <name evidence="3" type="ORF">FFLO_00572</name>
</gene>
<proteinExistence type="predicted"/>
<dbReference type="EMBL" id="JABELV010000006">
    <property type="protein sequence ID" value="KAG7571556.1"/>
    <property type="molecule type" value="Genomic_DNA"/>
</dbReference>
<evidence type="ECO:0000313" key="4">
    <source>
        <dbReference type="Proteomes" id="UP000812966"/>
    </source>
</evidence>
<dbReference type="Proteomes" id="UP000812966">
    <property type="component" value="Unassembled WGS sequence"/>
</dbReference>
<sequence>MPRLQILQHKSYHPYLEKNKEKVRKDEEKAAVLEAEQEREMLQADQAARLGFLRQRPDSINTNAQASSSSLMPSEPSKLLIRHRKNKDESAEDRIRKDARSERARLEFDWPDVEKRKAEKRAIKESEKRARDQELGRTNPDEHAEIGGTGKHINFWAGLEKDTASIPGAVMLNKPKPTPDQIQDDDPTTMYLNRPEREIKPWYADAELKRHEEKSEDKDSQRKRESRKRKEEASKIRNDPLMLVQSALSTSQKKANPIYERHQRTIPAASTDPSAARIARESSERSRALALINEAKRKQAAASLSATPSTVAGGGNEYSDMWNAQEVREARRRREAVRGWAGEVGRDTREQAWDGDHRESRRDWANDAQSNRNSLPNRGRGRGQPRYWEV</sequence>
<dbReference type="AlphaFoldDB" id="A0A8K0NTI7"/>
<feature type="compositionally biased region" description="Basic and acidic residues" evidence="1">
    <location>
        <begin position="15"/>
        <end position="27"/>
    </location>
</feature>
<feature type="compositionally biased region" description="Basic and acidic residues" evidence="1">
    <location>
        <begin position="86"/>
        <end position="145"/>
    </location>
</feature>
<feature type="region of interest" description="Disordered" evidence="1">
    <location>
        <begin position="334"/>
        <end position="390"/>
    </location>
</feature>
<feature type="region of interest" description="Disordered" evidence="1">
    <location>
        <begin position="53"/>
        <end position="149"/>
    </location>
</feature>
<evidence type="ECO:0000259" key="2">
    <source>
        <dbReference type="SMART" id="SM01083"/>
    </source>
</evidence>
<feature type="region of interest" description="Disordered" evidence="1">
    <location>
        <begin position="167"/>
        <end position="285"/>
    </location>
</feature>
<feature type="compositionally biased region" description="Polar residues" evidence="1">
    <location>
        <begin position="367"/>
        <end position="376"/>
    </location>
</feature>
<comment type="caution">
    <text evidence="3">The sequence shown here is derived from an EMBL/GenBank/DDBJ whole genome shotgun (WGS) entry which is preliminary data.</text>
</comment>
<feature type="region of interest" description="Disordered" evidence="1">
    <location>
        <begin position="299"/>
        <end position="318"/>
    </location>
</feature>
<name>A0A8K0NTI7_9TREE</name>
<feature type="region of interest" description="Disordered" evidence="1">
    <location>
        <begin position="1"/>
        <end position="27"/>
    </location>
</feature>